<dbReference type="GO" id="GO:0016787">
    <property type="term" value="F:hydrolase activity"/>
    <property type="evidence" value="ECO:0007669"/>
    <property type="project" value="UniProtKB-KW"/>
</dbReference>
<feature type="region of interest" description="Disordered" evidence="3">
    <location>
        <begin position="1"/>
        <end position="29"/>
    </location>
</feature>
<dbReference type="AlphaFoldDB" id="A0A022VY57"/>
<evidence type="ECO:0000256" key="2">
    <source>
        <dbReference type="ARBA" id="ARBA00022801"/>
    </source>
</evidence>
<comment type="similarity">
    <text evidence="1">Belongs to the isochorismatase family.</text>
</comment>
<dbReference type="PANTHER" id="PTHR43540:SF9">
    <property type="entry name" value="FAMILY HYDROLASE, PUTATIVE (AFU_ORTHOLOGUE AFUA_2G08700)-RELATED"/>
    <property type="match status" value="1"/>
</dbReference>
<protein>
    <recommendedName>
        <fullName evidence="4">Isochorismatase-like domain-containing protein</fullName>
    </recommendedName>
</protein>
<evidence type="ECO:0000313" key="5">
    <source>
        <dbReference type="EMBL" id="EZF50884.1"/>
    </source>
</evidence>
<dbReference type="InterPro" id="IPR000868">
    <property type="entry name" value="Isochorismatase-like_dom"/>
</dbReference>
<gene>
    <name evidence="5" type="ORF">H103_05705</name>
</gene>
<dbReference type="EMBL" id="KK207876">
    <property type="protein sequence ID" value="EZF50884.1"/>
    <property type="molecule type" value="Genomic_DNA"/>
</dbReference>
<dbReference type="Gene3D" id="3.40.50.850">
    <property type="entry name" value="Isochorismatase-like"/>
    <property type="match status" value="1"/>
</dbReference>
<accession>A0A022VY57</accession>
<dbReference type="InterPro" id="IPR036380">
    <property type="entry name" value="Isochorismatase-like_sf"/>
</dbReference>
<name>A0A022VY57_TRIRU</name>
<proteinExistence type="inferred from homology"/>
<dbReference type="Proteomes" id="UP000023758">
    <property type="component" value="Unassembled WGS sequence"/>
</dbReference>
<dbReference type="OrthoDB" id="167809at2759"/>
<evidence type="ECO:0000259" key="4">
    <source>
        <dbReference type="Pfam" id="PF00857"/>
    </source>
</evidence>
<reference evidence="5" key="1">
    <citation type="submission" date="2014-02" db="EMBL/GenBank/DDBJ databases">
        <title>The Genome Sequence of Trichophyton rubrum (morphotype fischeri) CBS 288.86.</title>
        <authorList>
            <consortium name="The Broad Institute Genomics Platform"/>
            <person name="Cuomo C.A."/>
            <person name="White T.C."/>
            <person name="Graser Y."/>
            <person name="Martinez-Rossi N."/>
            <person name="Heitman J."/>
            <person name="Young S.K."/>
            <person name="Zeng Q."/>
            <person name="Gargeya S."/>
            <person name="Abouelleil A."/>
            <person name="Alvarado L."/>
            <person name="Chapman S.B."/>
            <person name="Gainer-Dewar J."/>
            <person name="Goldberg J."/>
            <person name="Griggs A."/>
            <person name="Gujja S."/>
            <person name="Hansen M."/>
            <person name="Howarth C."/>
            <person name="Imamovic A."/>
            <person name="Larimer J."/>
            <person name="Martinez D."/>
            <person name="Murphy C."/>
            <person name="Pearson M.D."/>
            <person name="Persinoti G."/>
            <person name="Poon T."/>
            <person name="Priest M."/>
            <person name="Roberts A.D."/>
            <person name="Saif S."/>
            <person name="Shea T.D."/>
            <person name="Sykes S.N."/>
            <person name="Wortman J."/>
            <person name="Nusbaum C."/>
            <person name="Birren B."/>
        </authorList>
    </citation>
    <scope>NUCLEOTIDE SEQUENCE [LARGE SCALE GENOMIC DNA]</scope>
    <source>
        <strain evidence="5">CBS 288.86</strain>
    </source>
</reference>
<dbReference type="Pfam" id="PF00857">
    <property type="entry name" value="Isochorismatase"/>
    <property type="match status" value="1"/>
</dbReference>
<feature type="domain" description="Isochorismatase-like" evidence="4">
    <location>
        <begin position="192"/>
        <end position="378"/>
    </location>
</feature>
<keyword evidence="2" id="KW-0378">Hydrolase</keyword>
<organism evidence="5">
    <name type="scientific">Trichophyton rubrum CBS 288.86</name>
    <dbReference type="NCBI Taxonomy" id="1215330"/>
    <lineage>
        <taxon>Eukaryota</taxon>
        <taxon>Fungi</taxon>
        <taxon>Dikarya</taxon>
        <taxon>Ascomycota</taxon>
        <taxon>Pezizomycotina</taxon>
        <taxon>Eurotiomycetes</taxon>
        <taxon>Eurotiomycetidae</taxon>
        <taxon>Onygenales</taxon>
        <taxon>Arthrodermataceae</taxon>
        <taxon>Trichophyton</taxon>
    </lineage>
</organism>
<dbReference type="HOGENOM" id="CLU_664275_0_0_1"/>
<evidence type="ECO:0000256" key="1">
    <source>
        <dbReference type="ARBA" id="ARBA00006336"/>
    </source>
</evidence>
<dbReference type="SUPFAM" id="SSF52499">
    <property type="entry name" value="Isochorismatase-like hydrolases"/>
    <property type="match status" value="1"/>
</dbReference>
<dbReference type="PANTHER" id="PTHR43540">
    <property type="entry name" value="PEROXYUREIDOACRYLATE/UREIDOACRYLATE AMIDOHYDROLASE-RELATED"/>
    <property type="match status" value="1"/>
</dbReference>
<dbReference type="CDD" id="cd00431">
    <property type="entry name" value="cysteine_hydrolases"/>
    <property type="match status" value="1"/>
</dbReference>
<sequence>MLSRNGANFWKEGQSAAPGHAVSMADPTDLNLDAPSDLQDIPDLSPVDDLVPPPEGTYPDKASLIASVHAHAKAHGYNVVVKSSSTPTEKKPGRTAKVWLRCDRGGQYRPRNGLTEETRKRKRTSRLMDCPFMLVAAGNPGIWTLTVLNPSHNHGAIVDKPRQTPHHRVKKGQVTAVPYDWPHDATFTPFTTALVVVDMQRDVCSQEGYMAYQGYDVTPAMALIPKIRRLLDAFRAAGFPVYHTREGHRPDLSTLSTRENFRSHNNPTATGIGSTGPLGRFLIRGEPGHDIVPDLYPLEGEPVIDKPGRGAFAHTDFELLLRNKGIKNLVVVGMTTDGAVASTLREGCDKGFDCLLLEDGAVALDHTLHLGACNSVKMEGGLLGATSRIDDLVHAVDNFKNLLVKKMAPQMMVS</sequence>
<evidence type="ECO:0000256" key="3">
    <source>
        <dbReference type="SAM" id="MobiDB-lite"/>
    </source>
</evidence>
<dbReference type="InterPro" id="IPR050272">
    <property type="entry name" value="Isochorismatase-like_hydrls"/>
</dbReference>